<evidence type="ECO:0000256" key="1">
    <source>
        <dbReference type="SAM" id="MobiDB-lite"/>
    </source>
</evidence>
<proteinExistence type="predicted"/>
<feature type="compositionally biased region" description="Polar residues" evidence="1">
    <location>
        <begin position="382"/>
        <end position="395"/>
    </location>
</feature>
<comment type="caution">
    <text evidence="2">The sequence shown here is derived from an EMBL/GenBank/DDBJ whole genome shotgun (WGS) entry which is preliminary data.</text>
</comment>
<dbReference type="PANTHER" id="PTHR37984">
    <property type="entry name" value="PROTEIN CBG26694"/>
    <property type="match status" value="1"/>
</dbReference>
<feature type="region of interest" description="Disordered" evidence="1">
    <location>
        <begin position="219"/>
        <end position="249"/>
    </location>
</feature>
<evidence type="ECO:0008006" key="4">
    <source>
        <dbReference type="Google" id="ProtNLM"/>
    </source>
</evidence>
<evidence type="ECO:0000313" key="2">
    <source>
        <dbReference type="EMBL" id="KAK3884724.1"/>
    </source>
</evidence>
<keyword evidence="3" id="KW-1185">Reference proteome</keyword>
<feature type="compositionally biased region" description="Basic and acidic residues" evidence="1">
    <location>
        <begin position="420"/>
        <end position="431"/>
    </location>
</feature>
<name>A0AAE1KTV9_PETCI</name>
<feature type="compositionally biased region" description="Polar residues" evidence="1">
    <location>
        <begin position="223"/>
        <end position="247"/>
    </location>
</feature>
<feature type="region of interest" description="Disordered" evidence="1">
    <location>
        <begin position="375"/>
        <end position="395"/>
    </location>
</feature>
<feature type="region of interest" description="Disordered" evidence="1">
    <location>
        <begin position="417"/>
        <end position="436"/>
    </location>
</feature>
<dbReference type="PANTHER" id="PTHR37984:SF9">
    <property type="entry name" value="INTEGRASE CATALYTIC DOMAIN-CONTAINING PROTEIN"/>
    <property type="match status" value="1"/>
</dbReference>
<gene>
    <name evidence="2" type="ORF">Pcinc_011042</name>
</gene>
<evidence type="ECO:0000313" key="3">
    <source>
        <dbReference type="Proteomes" id="UP001286313"/>
    </source>
</evidence>
<dbReference type="AlphaFoldDB" id="A0AAE1KTV9"/>
<dbReference type="Proteomes" id="UP001286313">
    <property type="component" value="Unassembled WGS sequence"/>
</dbReference>
<dbReference type="InterPro" id="IPR050951">
    <property type="entry name" value="Retrovirus_Pol_polyprotein"/>
</dbReference>
<sequence>MEEVLNILDKYFKAQTNEALRRRDLFSCCQEAGERFNDFYLRVKKLAEAVDICKGGDKGCEETQLKQIILMGVSDQDLVQDLITITPMQSLDTVVQRCYTHETARHTATAITSTEKSTRAASWYKKEKKEKRQQQCKSPTPSMAHKACTNCGTHHAKDSCPAAHQMCTSCGRQGHRPRTVRCPATGATCDACGKMHHFKKHCRSTKPVGEAVTLQHNAKVAAPSTQTQQRSGARRVSSLNRDPTETTPPVIINMLPDTGADTSIIGLDHLHSIGLKQDDLNPPPQEPTYAADGAPMQPAISSVQVHLQLKGNRIAEWIDVHPSIPLPLLSYRACRELSIIPERFPLPIAQVTYARVRQGDQCIPSDTAFDNEDMPTGISAPCQDQQPPFTTRTTPAQAREYFLRTYKDVLTEWQPDEEECDRRQQQRDRATQSRYNSRARQLPILLVDQRVRIQDPVK</sequence>
<accession>A0AAE1KTV9</accession>
<reference evidence="2" key="1">
    <citation type="submission" date="2023-10" db="EMBL/GenBank/DDBJ databases">
        <title>Genome assemblies of two species of porcelain crab, Petrolisthes cinctipes and Petrolisthes manimaculis (Anomura: Porcellanidae).</title>
        <authorList>
            <person name="Angst P."/>
        </authorList>
    </citation>
    <scope>NUCLEOTIDE SEQUENCE</scope>
    <source>
        <strain evidence="2">PB745_01</strain>
        <tissue evidence="2">Gill</tissue>
    </source>
</reference>
<protein>
    <recommendedName>
        <fullName evidence="4">Peptidase A2 domain-containing protein</fullName>
    </recommendedName>
</protein>
<organism evidence="2 3">
    <name type="scientific">Petrolisthes cinctipes</name>
    <name type="common">Flat porcelain crab</name>
    <dbReference type="NCBI Taxonomy" id="88211"/>
    <lineage>
        <taxon>Eukaryota</taxon>
        <taxon>Metazoa</taxon>
        <taxon>Ecdysozoa</taxon>
        <taxon>Arthropoda</taxon>
        <taxon>Crustacea</taxon>
        <taxon>Multicrustacea</taxon>
        <taxon>Malacostraca</taxon>
        <taxon>Eumalacostraca</taxon>
        <taxon>Eucarida</taxon>
        <taxon>Decapoda</taxon>
        <taxon>Pleocyemata</taxon>
        <taxon>Anomura</taxon>
        <taxon>Galatheoidea</taxon>
        <taxon>Porcellanidae</taxon>
        <taxon>Petrolisthes</taxon>
    </lineage>
</organism>
<dbReference type="EMBL" id="JAWQEG010000857">
    <property type="protein sequence ID" value="KAK3884724.1"/>
    <property type="molecule type" value="Genomic_DNA"/>
</dbReference>